<proteinExistence type="predicted"/>
<name>A0ABW5TUK9_9SPHI</name>
<protein>
    <recommendedName>
        <fullName evidence="3">RagB/SusD family nutrient uptake outer membrane protein</fullName>
    </recommendedName>
</protein>
<accession>A0ABW5TUK9</accession>
<evidence type="ECO:0008006" key="3">
    <source>
        <dbReference type="Google" id="ProtNLM"/>
    </source>
</evidence>
<dbReference type="EMBL" id="JBHULV010000044">
    <property type="protein sequence ID" value="MFD2732435.1"/>
    <property type="molecule type" value="Genomic_DNA"/>
</dbReference>
<dbReference type="Proteomes" id="UP001597546">
    <property type="component" value="Unassembled WGS sequence"/>
</dbReference>
<organism evidence="1 2">
    <name type="scientific">Pedobacter alpinus</name>
    <dbReference type="NCBI Taxonomy" id="1590643"/>
    <lineage>
        <taxon>Bacteria</taxon>
        <taxon>Pseudomonadati</taxon>
        <taxon>Bacteroidota</taxon>
        <taxon>Sphingobacteriia</taxon>
        <taxon>Sphingobacteriales</taxon>
        <taxon>Sphingobacteriaceae</taxon>
        <taxon>Pedobacter</taxon>
    </lineage>
</organism>
<dbReference type="RefSeq" id="WP_379040281.1">
    <property type="nucleotide sequence ID" value="NZ_JBHSKW010000001.1"/>
</dbReference>
<dbReference type="PROSITE" id="PS51257">
    <property type="entry name" value="PROKAR_LIPOPROTEIN"/>
    <property type="match status" value="1"/>
</dbReference>
<comment type="caution">
    <text evidence="1">The sequence shown here is derived from an EMBL/GenBank/DDBJ whole genome shotgun (WGS) entry which is preliminary data.</text>
</comment>
<evidence type="ECO:0000313" key="2">
    <source>
        <dbReference type="Proteomes" id="UP001597546"/>
    </source>
</evidence>
<keyword evidence="2" id="KW-1185">Reference proteome</keyword>
<reference evidence="2" key="1">
    <citation type="journal article" date="2019" name="Int. J. Syst. Evol. Microbiol.">
        <title>The Global Catalogue of Microorganisms (GCM) 10K type strain sequencing project: providing services to taxonomists for standard genome sequencing and annotation.</title>
        <authorList>
            <consortium name="The Broad Institute Genomics Platform"/>
            <consortium name="The Broad Institute Genome Sequencing Center for Infectious Disease"/>
            <person name="Wu L."/>
            <person name="Ma J."/>
        </authorList>
    </citation>
    <scope>NUCLEOTIDE SEQUENCE [LARGE SCALE GENOMIC DNA]</scope>
    <source>
        <strain evidence="2">KCTC 42456</strain>
    </source>
</reference>
<gene>
    <name evidence="1" type="ORF">ACFSSE_12060</name>
</gene>
<evidence type="ECO:0000313" key="1">
    <source>
        <dbReference type="EMBL" id="MFD2732435.1"/>
    </source>
</evidence>
<sequence>MNTKILKSLALGISLLLMGGCKEFLDAKPDQRLVVPQNLQGL</sequence>